<dbReference type="AlphaFoldDB" id="W2IR53"/>
<accession>W2IR53</accession>
<evidence type="ECO:0000313" key="2">
    <source>
        <dbReference type="EMBL" id="ETL35878.1"/>
    </source>
</evidence>
<feature type="non-terminal residue" evidence="2">
    <location>
        <position position="36"/>
    </location>
</feature>
<protein>
    <submittedName>
        <fullName evidence="2">Uncharacterized protein</fullName>
    </submittedName>
</protein>
<organism evidence="2">
    <name type="scientific">Phytophthora nicotianae</name>
    <name type="common">Potato buckeye rot agent</name>
    <name type="synonym">Phytophthora parasitica</name>
    <dbReference type="NCBI Taxonomy" id="4792"/>
    <lineage>
        <taxon>Eukaryota</taxon>
        <taxon>Sar</taxon>
        <taxon>Stramenopiles</taxon>
        <taxon>Oomycota</taxon>
        <taxon>Peronosporomycetes</taxon>
        <taxon>Peronosporales</taxon>
        <taxon>Peronosporaceae</taxon>
        <taxon>Phytophthora</taxon>
    </lineage>
</organism>
<evidence type="ECO:0000313" key="1">
    <source>
        <dbReference type="EMBL" id="ETK82492.1"/>
    </source>
</evidence>
<name>W2IR53_PHYNI</name>
<sequence length="36" mass="3928">MNDIDSEITIEDSLEMQVSCSGAAVAERQRKTANSK</sequence>
<dbReference type="Proteomes" id="UP000053236">
    <property type="component" value="Unassembled WGS sequence"/>
</dbReference>
<proteinExistence type="predicted"/>
<reference evidence="2" key="2">
    <citation type="submission" date="2013-11" db="EMBL/GenBank/DDBJ databases">
        <title>The Genome Sequence of Phytophthora parasitica CJ05E6.</title>
        <authorList>
            <consortium name="The Broad Institute Genomics Platform"/>
            <person name="Russ C."/>
            <person name="Tyler B."/>
            <person name="Panabieres F."/>
            <person name="Shan W."/>
            <person name="Tripathy S."/>
            <person name="Grunwald N."/>
            <person name="Machado M."/>
            <person name="Johnson C.S."/>
            <person name="Arredondo F."/>
            <person name="Hong C."/>
            <person name="Coffey M."/>
            <person name="Young S.K."/>
            <person name="Zeng Q."/>
            <person name="Gargeya S."/>
            <person name="Fitzgerald M."/>
            <person name="Abouelleil A."/>
            <person name="Alvarado L."/>
            <person name="Chapman S.B."/>
            <person name="Gainer-Dewar J."/>
            <person name="Goldberg J."/>
            <person name="Griggs A."/>
            <person name="Gujja S."/>
            <person name="Hansen M."/>
            <person name="Howarth C."/>
            <person name="Imamovic A."/>
            <person name="Ireland A."/>
            <person name="Larimer J."/>
            <person name="McCowan C."/>
            <person name="Murphy C."/>
            <person name="Pearson M."/>
            <person name="Poon T.W."/>
            <person name="Priest M."/>
            <person name="Roberts A."/>
            <person name="Saif S."/>
            <person name="Shea T."/>
            <person name="Sykes S."/>
            <person name="Wortman J."/>
            <person name="Nusbaum C."/>
            <person name="Birren B."/>
        </authorList>
    </citation>
    <scope>NUCLEOTIDE SEQUENCE [LARGE SCALE GENOMIC DNA]</scope>
    <source>
        <strain evidence="2">CJ05E6</strain>
    </source>
</reference>
<reference evidence="1" key="1">
    <citation type="submission" date="2013-11" db="EMBL/GenBank/DDBJ databases">
        <title>The Genome Sequence of Phytophthora parasitica CJ02B3.</title>
        <authorList>
            <consortium name="The Broad Institute Genomics Platform"/>
            <person name="Russ C."/>
            <person name="Tyler B."/>
            <person name="Panabieres F."/>
            <person name="Shan W."/>
            <person name="Tripathy S."/>
            <person name="Grunwald N."/>
            <person name="Machado M."/>
            <person name="Johnson C.S."/>
            <person name="Arredondo F."/>
            <person name="Hong C."/>
            <person name="Coffey M."/>
            <person name="Young S.K."/>
            <person name="Zeng Q."/>
            <person name="Gargeya S."/>
            <person name="Fitzgerald M."/>
            <person name="Abouelleil A."/>
            <person name="Alvarado L."/>
            <person name="Chapman S.B."/>
            <person name="Gainer-Dewar J."/>
            <person name="Goldberg J."/>
            <person name="Griggs A."/>
            <person name="Gujja S."/>
            <person name="Hansen M."/>
            <person name="Howarth C."/>
            <person name="Imamovic A."/>
            <person name="Ireland A."/>
            <person name="Larimer J."/>
            <person name="McCowan C."/>
            <person name="Murphy C."/>
            <person name="Pearson M."/>
            <person name="Poon T.W."/>
            <person name="Priest M."/>
            <person name="Roberts A."/>
            <person name="Saif S."/>
            <person name="Shea T."/>
            <person name="Sykes S."/>
            <person name="Wortman J."/>
            <person name="Nusbaum C."/>
            <person name="Birren B."/>
        </authorList>
    </citation>
    <scope>NUCLEOTIDE SEQUENCE [LARGE SCALE GENOMIC DNA]</scope>
    <source>
        <strain evidence="1">CJ02B3</strain>
    </source>
</reference>
<dbReference type="Proteomes" id="UP000053864">
    <property type="component" value="Unassembled WGS sequence"/>
</dbReference>
<dbReference type="EMBL" id="KI673890">
    <property type="protein sequence ID" value="ETL35878.1"/>
    <property type="molecule type" value="Genomic_DNA"/>
</dbReference>
<gene>
    <name evidence="1" type="ORF">L915_12127</name>
    <name evidence="2" type="ORF">L916_12050</name>
</gene>
<dbReference type="EMBL" id="KI687195">
    <property type="protein sequence ID" value="ETK82492.1"/>
    <property type="molecule type" value="Genomic_DNA"/>
</dbReference>